<evidence type="ECO:0000256" key="4">
    <source>
        <dbReference type="RuleBase" id="RU003682"/>
    </source>
</evidence>
<dbReference type="AlphaFoldDB" id="A0ABD1VWH8"/>
<gene>
    <name evidence="6" type="ORF">Adt_02574</name>
</gene>
<keyword evidence="7" id="KW-1185">Reference proteome</keyword>
<dbReference type="SUPFAM" id="SSF51197">
    <property type="entry name" value="Clavaminate synthase-like"/>
    <property type="match status" value="1"/>
</dbReference>
<dbReference type="EMBL" id="JBFOLK010000001">
    <property type="protein sequence ID" value="KAL2541596.1"/>
    <property type="molecule type" value="Genomic_DNA"/>
</dbReference>
<dbReference type="GO" id="GO:0046872">
    <property type="term" value="F:metal ion binding"/>
    <property type="evidence" value="ECO:0007669"/>
    <property type="project" value="UniProtKB-KW"/>
</dbReference>
<dbReference type="Pfam" id="PF03171">
    <property type="entry name" value="2OG-FeII_Oxy"/>
    <property type="match status" value="1"/>
</dbReference>
<evidence type="ECO:0000256" key="2">
    <source>
        <dbReference type="ARBA" id="ARBA00022723"/>
    </source>
</evidence>
<evidence type="ECO:0000313" key="7">
    <source>
        <dbReference type="Proteomes" id="UP001604336"/>
    </source>
</evidence>
<comment type="similarity">
    <text evidence="1 4">Belongs to the iron/ascorbate-dependent oxidoreductase family.</text>
</comment>
<dbReference type="PROSITE" id="PS51471">
    <property type="entry name" value="FE2OG_OXY"/>
    <property type="match status" value="1"/>
</dbReference>
<dbReference type="Gene3D" id="2.60.120.330">
    <property type="entry name" value="B-lactam Antibiotic, Isopenicillin N Synthase, Chain"/>
    <property type="match status" value="1"/>
</dbReference>
<name>A0ABD1VWH8_9LAMI</name>
<accession>A0ABD1VWH8</accession>
<evidence type="ECO:0000259" key="5">
    <source>
        <dbReference type="PROSITE" id="PS51471"/>
    </source>
</evidence>
<dbReference type="PANTHER" id="PTHR47991">
    <property type="entry name" value="OXOGLUTARATE/IRON-DEPENDENT DIOXYGENASE"/>
    <property type="match status" value="1"/>
</dbReference>
<dbReference type="Pfam" id="PF14226">
    <property type="entry name" value="DIOX_N"/>
    <property type="match status" value="1"/>
</dbReference>
<evidence type="ECO:0000256" key="3">
    <source>
        <dbReference type="ARBA" id="ARBA00023004"/>
    </source>
</evidence>
<keyword evidence="2 4" id="KW-0479">Metal-binding</keyword>
<proteinExistence type="inferred from homology"/>
<organism evidence="6 7">
    <name type="scientific">Abeliophyllum distichum</name>
    <dbReference type="NCBI Taxonomy" id="126358"/>
    <lineage>
        <taxon>Eukaryota</taxon>
        <taxon>Viridiplantae</taxon>
        <taxon>Streptophyta</taxon>
        <taxon>Embryophyta</taxon>
        <taxon>Tracheophyta</taxon>
        <taxon>Spermatophyta</taxon>
        <taxon>Magnoliopsida</taxon>
        <taxon>eudicotyledons</taxon>
        <taxon>Gunneridae</taxon>
        <taxon>Pentapetalae</taxon>
        <taxon>asterids</taxon>
        <taxon>lamiids</taxon>
        <taxon>Lamiales</taxon>
        <taxon>Oleaceae</taxon>
        <taxon>Forsythieae</taxon>
        <taxon>Abeliophyllum</taxon>
    </lineage>
</organism>
<feature type="domain" description="Fe2OG dioxygenase" evidence="5">
    <location>
        <begin position="193"/>
        <end position="294"/>
    </location>
</feature>
<dbReference type="InterPro" id="IPR050295">
    <property type="entry name" value="Plant_2OG-oxidoreductases"/>
</dbReference>
<dbReference type="GO" id="GO:0016706">
    <property type="term" value="F:2-oxoglutarate-dependent dioxygenase activity"/>
    <property type="evidence" value="ECO:0007669"/>
    <property type="project" value="UniProtKB-ARBA"/>
</dbReference>
<keyword evidence="3 4" id="KW-0408">Iron</keyword>
<comment type="caution">
    <text evidence="6">The sequence shown here is derived from an EMBL/GenBank/DDBJ whole genome shotgun (WGS) entry which is preliminary data.</text>
</comment>
<dbReference type="InterPro" id="IPR005123">
    <property type="entry name" value="Oxoglu/Fe-dep_dioxygenase_dom"/>
</dbReference>
<dbReference type="Proteomes" id="UP001604336">
    <property type="component" value="Unassembled WGS sequence"/>
</dbReference>
<dbReference type="InterPro" id="IPR044861">
    <property type="entry name" value="IPNS-like_FE2OG_OXY"/>
</dbReference>
<dbReference type="GO" id="GO:0009805">
    <property type="term" value="P:coumarin biosynthetic process"/>
    <property type="evidence" value="ECO:0007669"/>
    <property type="project" value="UniProtKB-ARBA"/>
</dbReference>
<reference evidence="7" key="1">
    <citation type="submission" date="2024-07" db="EMBL/GenBank/DDBJ databases">
        <title>Two chromosome-level genome assemblies of Korean endemic species Abeliophyllum distichum and Forsythia ovata (Oleaceae).</title>
        <authorList>
            <person name="Jang H."/>
        </authorList>
    </citation>
    <scope>NUCLEOTIDE SEQUENCE [LARGE SCALE GENOMIC DNA]</scope>
</reference>
<sequence length="346" mass="39267">MGTELDGYTVHEDNPLGYGSSLPVPSVQEIVRNDANNVPERYIKYLEDRPLSSEKCPVSLDIPIINLSLLTNGDEDERKKLNLACKDWGFFQIINHGADEVLPKMKAAVAAFFELPLCEKKKYAMAANDVQGYGQGYVISDEQKLDWNDLLFLITMPSSFRNMKYWPITIQGFKETLEEYSIELQRVIDEIFSNLSLLMGMEGGFLKELQGFLGLGPHSDCSSITLLLQDDDITALQIKHKEAWIPIKPVPNALVVNIGDVVEAWSNGLYKSIEHRAVTNKKKPRISVATFVIPCDDVELNPLETMVDDNYRPRIYKNDVKYVDYLRHTLARKMDGKATNVQYLKL</sequence>
<dbReference type="InterPro" id="IPR026992">
    <property type="entry name" value="DIOX_N"/>
</dbReference>
<evidence type="ECO:0000256" key="1">
    <source>
        <dbReference type="ARBA" id="ARBA00008056"/>
    </source>
</evidence>
<protein>
    <submittedName>
        <fullName evidence="6">2-oxoglutarate (2OG) and Fe(II)-dependent oxygenase superfamily protein</fullName>
    </submittedName>
</protein>
<keyword evidence="4" id="KW-0560">Oxidoreductase</keyword>
<evidence type="ECO:0000313" key="6">
    <source>
        <dbReference type="EMBL" id="KAL2541596.1"/>
    </source>
</evidence>
<dbReference type="InterPro" id="IPR027443">
    <property type="entry name" value="IPNS-like_sf"/>
</dbReference>
<dbReference type="GO" id="GO:0002238">
    <property type="term" value="P:response to molecule of fungal origin"/>
    <property type="evidence" value="ECO:0007669"/>
    <property type="project" value="UniProtKB-ARBA"/>
</dbReference>